<evidence type="ECO:0000313" key="3">
    <source>
        <dbReference type="Proteomes" id="UP000324222"/>
    </source>
</evidence>
<comment type="caution">
    <text evidence="2">The sequence shown here is derived from an EMBL/GenBank/DDBJ whole genome shotgun (WGS) entry which is preliminary data.</text>
</comment>
<dbReference type="AlphaFoldDB" id="A0A5B7DU77"/>
<organism evidence="2 3">
    <name type="scientific">Portunus trituberculatus</name>
    <name type="common">Swimming crab</name>
    <name type="synonym">Neptunus trituberculatus</name>
    <dbReference type="NCBI Taxonomy" id="210409"/>
    <lineage>
        <taxon>Eukaryota</taxon>
        <taxon>Metazoa</taxon>
        <taxon>Ecdysozoa</taxon>
        <taxon>Arthropoda</taxon>
        <taxon>Crustacea</taxon>
        <taxon>Multicrustacea</taxon>
        <taxon>Malacostraca</taxon>
        <taxon>Eumalacostraca</taxon>
        <taxon>Eucarida</taxon>
        <taxon>Decapoda</taxon>
        <taxon>Pleocyemata</taxon>
        <taxon>Brachyura</taxon>
        <taxon>Eubrachyura</taxon>
        <taxon>Portunoidea</taxon>
        <taxon>Portunidae</taxon>
        <taxon>Portuninae</taxon>
        <taxon>Portunus</taxon>
    </lineage>
</organism>
<reference evidence="2 3" key="1">
    <citation type="submission" date="2019-05" db="EMBL/GenBank/DDBJ databases">
        <title>Another draft genome of Portunus trituberculatus and its Hox gene families provides insights of decapod evolution.</title>
        <authorList>
            <person name="Jeong J.-H."/>
            <person name="Song I."/>
            <person name="Kim S."/>
            <person name="Choi T."/>
            <person name="Kim D."/>
            <person name="Ryu S."/>
            <person name="Kim W."/>
        </authorList>
    </citation>
    <scope>NUCLEOTIDE SEQUENCE [LARGE SCALE GENOMIC DNA]</scope>
    <source>
        <tissue evidence="2">Muscle</tissue>
    </source>
</reference>
<keyword evidence="3" id="KW-1185">Reference proteome</keyword>
<dbReference type="EMBL" id="VSRR010001338">
    <property type="protein sequence ID" value="MPC24506.1"/>
    <property type="molecule type" value="Genomic_DNA"/>
</dbReference>
<gene>
    <name evidence="2" type="ORF">E2C01_017589</name>
</gene>
<sequence length="87" mass="9525">MKQEFEALSNEGETFRILRHLSSDTRVLNKQPVVVSYLAMTVRPPILATPAGAAQSQPGRARSDAPSHHYCYTNTDPPDSAALPHLP</sequence>
<protein>
    <submittedName>
        <fullName evidence="2">Uncharacterized protein</fullName>
    </submittedName>
</protein>
<evidence type="ECO:0000256" key="1">
    <source>
        <dbReference type="SAM" id="MobiDB-lite"/>
    </source>
</evidence>
<evidence type="ECO:0000313" key="2">
    <source>
        <dbReference type="EMBL" id="MPC24506.1"/>
    </source>
</evidence>
<dbReference type="Proteomes" id="UP000324222">
    <property type="component" value="Unassembled WGS sequence"/>
</dbReference>
<feature type="region of interest" description="Disordered" evidence="1">
    <location>
        <begin position="50"/>
        <end position="87"/>
    </location>
</feature>
<accession>A0A5B7DU77</accession>
<name>A0A5B7DU77_PORTR</name>
<proteinExistence type="predicted"/>